<dbReference type="InterPro" id="IPR029052">
    <property type="entry name" value="Metallo-depent_PP-like"/>
</dbReference>
<dbReference type="AlphaFoldDB" id="A0A5C8DZ86"/>
<organism evidence="1 2">
    <name type="scientific">Brachyspira aalborgi</name>
    <dbReference type="NCBI Taxonomy" id="29522"/>
    <lineage>
        <taxon>Bacteria</taxon>
        <taxon>Pseudomonadati</taxon>
        <taxon>Spirochaetota</taxon>
        <taxon>Spirochaetia</taxon>
        <taxon>Brachyspirales</taxon>
        <taxon>Brachyspiraceae</taxon>
        <taxon>Brachyspira</taxon>
    </lineage>
</organism>
<dbReference type="EMBL" id="SAXX01000023">
    <property type="protein sequence ID" value="TXJ30444.1"/>
    <property type="molecule type" value="Genomic_DNA"/>
</dbReference>
<evidence type="ECO:0000313" key="2">
    <source>
        <dbReference type="Proteomes" id="UP000324707"/>
    </source>
</evidence>
<evidence type="ECO:0000313" key="1">
    <source>
        <dbReference type="EMBL" id="TXJ30444.1"/>
    </source>
</evidence>
<protein>
    <submittedName>
        <fullName evidence="1">Calcineurin phosphoesterase</fullName>
    </submittedName>
</protein>
<dbReference type="Gene3D" id="3.60.21.10">
    <property type="match status" value="1"/>
</dbReference>
<sequence length="316" mass="36822">MKTEGRICPLDYSIESESFKNFRAIENSTVYIVGGLYGNFEALKEIIYMAKEEYNKYNSEVFIIFNGDMHWFDIEEEYFKNIEDMSEGCEKLLGNVERELFRENDIGIGCGCAYPEYVYDDIVERSNIIHKKLKDIVNKLPKYKNMFSDRKMNMVIQLSEQKIAITHGDEQKLGGWECSRENLSRIDRQEELNKWFKENNIDILATTHTCSPAALKIENGIVINNGASGMPNFKNKIYGLITRISLYKSDKAIYREKIKNLFVEAVTVKYNIEKFLKWFDNIWNIGSEASLSYRDRIVNGPDDFIEKALIKGFKIL</sequence>
<reference evidence="1 2" key="1">
    <citation type="journal article" date="1992" name="Lakartidningen">
        <title>[Penicillin V and not amoxicillin is the first choice preparation in acute otitis].</title>
        <authorList>
            <person name="Kamme C."/>
            <person name="Lundgren K."/>
            <person name="Prellner K."/>
        </authorList>
    </citation>
    <scope>NUCLEOTIDE SEQUENCE [LARGE SCALE GENOMIC DNA]</scope>
    <source>
        <strain evidence="1 2">PC5538III-lc</strain>
    </source>
</reference>
<dbReference type="RefSeq" id="WP_147737305.1">
    <property type="nucleotide sequence ID" value="NZ_SAXX01000023.1"/>
</dbReference>
<name>A0A5C8DZ86_9SPIR</name>
<proteinExistence type="predicted"/>
<accession>A0A5C8DZ86</accession>
<dbReference type="SUPFAM" id="SSF56300">
    <property type="entry name" value="Metallo-dependent phosphatases"/>
    <property type="match status" value="1"/>
</dbReference>
<dbReference type="Proteomes" id="UP000324707">
    <property type="component" value="Unassembled WGS sequence"/>
</dbReference>
<gene>
    <name evidence="1" type="ORF">EPJ69_10275</name>
</gene>
<comment type="caution">
    <text evidence="1">The sequence shown here is derived from an EMBL/GenBank/DDBJ whole genome shotgun (WGS) entry which is preliminary data.</text>
</comment>